<gene>
    <name evidence="9 10" type="primary">LOC111292276</name>
</gene>
<keyword evidence="2" id="KW-0805">Transcription regulation</keyword>
<dbReference type="CDD" id="cd10017">
    <property type="entry name" value="B3_DNA"/>
    <property type="match status" value="4"/>
</dbReference>
<comment type="subcellular location">
    <subcellularLocation>
        <location evidence="1">Nucleus</location>
    </subcellularLocation>
</comment>
<feature type="region of interest" description="Disordered" evidence="6">
    <location>
        <begin position="551"/>
        <end position="590"/>
    </location>
</feature>
<evidence type="ECO:0000256" key="4">
    <source>
        <dbReference type="ARBA" id="ARBA00023163"/>
    </source>
</evidence>
<dbReference type="InterPro" id="IPR044837">
    <property type="entry name" value="REM16-like"/>
</dbReference>
<dbReference type="GO" id="GO:0003677">
    <property type="term" value="F:DNA binding"/>
    <property type="evidence" value="ECO:0007669"/>
    <property type="project" value="UniProtKB-KW"/>
</dbReference>
<feature type="domain" description="TF-B3" evidence="7">
    <location>
        <begin position="368"/>
        <end position="468"/>
    </location>
</feature>
<evidence type="ECO:0000256" key="3">
    <source>
        <dbReference type="ARBA" id="ARBA00023125"/>
    </source>
</evidence>
<feature type="compositionally biased region" description="Acidic residues" evidence="6">
    <location>
        <begin position="128"/>
        <end position="139"/>
    </location>
</feature>
<dbReference type="InterPro" id="IPR015300">
    <property type="entry name" value="DNA-bd_pseudobarrel_sf"/>
</dbReference>
<dbReference type="RefSeq" id="XP_022740302.1">
    <property type="nucleotide sequence ID" value="XM_022884567.1"/>
</dbReference>
<accession>A0A6P5YIX9</accession>
<evidence type="ECO:0000256" key="6">
    <source>
        <dbReference type="SAM" id="MobiDB-lite"/>
    </source>
</evidence>
<feature type="domain" description="TF-B3" evidence="7">
    <location>
        <begin position="8"/>
        <end position="101"/>
    </location>
</feature>
<dbReference type="SUPFAM" id="SSF101936">
    <property type="entry name" value="DNA-binding pseudobarrel domain"/>
    <property type="match status" value="4"/>
</dbReference>
<dbReference type="PANTHER" id="PTHR31391">
    <property type="entry name" value="B3 DOMAIN-CONTAINING PROTEIN OS11G0197600-RELATED"/>
    <property type="match status" value="1"/>
</dbReference>
<protein>
    <submittedName>
        <fullName evidence="9 10">B3 domain-containing protein LOC_Os12g40080-like isoform X1</fullName>
    </submittedName>
</protein>
<evidence type="ECO:0000256" key="5">
    <source>
        <dbReference type="ARBA" id="ARBA00023242"/>
    </source>
</evidence>
<dbReference type="Pfam" id="PF02362">
    <property type="entry name" value="B3"/>
    <property type="match status" value="4"/>
</dbReference>
<keyword evidence="4" id="KW-0804">Transcription</keyword>
<dbReference type="AlphaFoldDB" id="A0A6P5YIX9"/>
<dbReference type="GO" id="GO:0005634">
    <property type="term" value="C:nucleus"/>
    <property type="evidence" value="ECO:0007669"/>
    <property type="project" value="UniProtKB-SubCell"/>
</dbReference>
<dbReference type="PROSITE" id="PS50863">
    <property type="entry name" value="B3"/>
    <property type="match status" value="4"/>
</dbReference>
<feature type="compositionally biased region" description="Polar residues" evidence="6">
    <location>
        <begin position="554"/>
        <end position="564"/>
    </location>
</feature>
<feature type="domain" description="TF-B3" evidence="7">
    <location>
        <begin position="603"/>
        <end position="706"/>
    </location>
</feature>
<evidence type="ECO:0000313" key="9">
    <source>
        <dbReference type="RefSeq" id="XP_022740302.1"/>
    </source>
</evidence>
<dbReference type="GeneID" id="111292276"/>
<dbReference type="Gene3D" id="2.40.330.10">
    <property type="entry name" value="DNA-binding pseudobarrel domain"/>
    <property type="match status" value="4"/>
</dbReference>
<proteinExistence type="predicted"/>
<keyword evidence="8" id="KW-1185">Reference proteome</keyword>
<organism evidence="8 9">
    <name type="scientific">Durio zibethinus</name>
    <name type="common">Durian</name>
    <dbReference type="NCBI Taxonomy" id="66656"/>
    <lineage>
        <taxon>Eukaryota</taxon>
        <taxon>Viridiplantae</taxon>
        <taxon>Streptophyta</taxon>
        <taxon>Embryophyta</taxon>
        <taxon>Tracheophyta</taxon>
        <taxon>Spermatophyta</taxon>
        <taxon>Magnoliopsida</taxon>
        <taxon>eudicotyledons</taxon>
        <taxon>Gunneridae</taxon>
        <taxon>Pentapetalae</taxon>
        <taxon>rosids</taxon>
        <taxon>malvids</taxon>
        <taxon>Malvales</taxon>
        <taxon>Malvaceae</taxon>
        <taxon>Helicteroideae</taxon>
        <taxon>Durio</taxon>
    </lineage>
</organism>
<feature type="region of interest" description="Disordered" evidence="6">
    <location>
        <begin position="122"/>
        <end position="174"/>
    </location>
</feature>
<evidence type="ECO:0000256" key="2">
    <source>
        <dbReference type="ARBA" id="ARBA00023015"/>
    </source>
</evidence>
<dbReference type="OrthoDB" id="1688597at2759"/>
<keyword evidence="3" id="KW-0238">DNA-binding</keyword>
<dbReference type="SMART" id="SM01019">
    <property type="entry name" value="B3"/>
    <property type="match status" value="4"/>
</dbReference>
<reference evidence="9 10" key="1">
    <citation type="submission" date="2025-04" db="UniProtKB">
        <authorList>
            <consortium name="RefSeq"/>
        </authorList>
    </citation>
    <scope>IDENTIFICATION</scope>
    <source>
        <tissue evidence="9 10">Fruit stalk</tissue>
    </source>
</reference>
<dbReference type="KEGG" id="dzi:111292276"/>
<dbReference type="Proteomes" id="UP000515121">
    <property type="component" value="Unplaced"/>
</dbReference>
<dbReference type="RefSeq" id="XP_022740303.1">
    <property type="nucleotide sequence ID" value="XM_022884568.1"/>
</dbReference>
<feature type="compositionally biased region" description="Basic residues" evidence="6">
    <location>
        <begin position="145"/>
        <end position="164"/>
    </location>
</feature>
<dbReference type="PANTHER" id="PTHR31391:SF64">
    <property type="entry name" value="B3 DOMAIN-CONTAINING PROTEIN OS06G0112300"/>
    <property type="match status" value="1"/>
</dbReference>
<dbReference type="InterPro" id="IPR003340">
    <property type="entry name" value="B3_DNA-bd"/>
</dbReference>
<evidence type="ECO:0000259" key="7">
    <source>
        <dbReference type="PROSITE" id="PS50863"/>
    </source>
</evidence>
<keyword evidence="5" id="KW-0539">Nucleus</keyword>
<sequence length="710" mass="81776">MFTPKTPHFFKIILEAAIRDRRLGIPRKFVRKYGNGLSSPVVLMVPGGATWHVELTKSDGVVWLQNGWQEFAEHYSLKYGHLLVFRYEGNCKFQVLIFDMSASEIEYPYISYIEDHQSDEECQKPDKEEAETDTFDENLYETLPHKKTRKKSRPPCSLPRKKLRTTPTDKRGLQTKVPRERHAFGANEYDKALQRASSFTLDNPFFVVTMQPSYINPGRKMCIPTDFTTRFLKENLGDVTLCTLDGKTWSAQYWRYISRNKYIKAILYNGWREFMQYNKLEAGDVCVFELIRQTEILLNVVIYRVRQDTSCCSKLCGISFSANASNGRLSTQRNTKSKHLCMMRPLTSHEKARATLRASNFKSENPFFKVVMQLRYLKDRCSLSIPYKFVKRYLDEKKDQVILQVSDGRTWIVKFSVKVFTCGQHKAEFYHAWRAFARDNNLEVGDVCVFELINHNKTSFKVSIFPAAPGADFSLSSQGNSSCAAQLTAPRYQASGQKTKPSNCLPCPRPCKTINGRFRTNSTLNTRINSFVEAFVPNLRPDDNKFREIKLENPNENQGYGATSTRRKGPQTEGTRRTQPLRAGEKTKALQRASSFKSQNPFFVVVMQPSYVCSGHVLAIPLNFSRNYLRKRVGVGDVILCMKDGKTWWTKYYREANKANPRARLIEGWRAFAEDNNLGVGDVCVFEKIKSKCHELSFNVIIYRAEVDEK</sequence>
<evidence type="ECO:0000313" key="10">
    <source>
        <dbReference type="RefSeq" id="XP_022740303.1"/>
    </source>
</evidence>
<name>A0A6P5YIX9_DURZI</name>
<feature type="domain" description="TF-B3" evidence="7">
    <location>
        <begin position="206"/>
        <end position="306"/>
    </location>
</feature>
<evidence type="ECO:0000313" key="8">
    <source>
        <dbReference type="Proteomes" id="UP000515121"/>
    </source>
</evidence>
<evidence type="ECO:0000256" key="1">
    <source>
        <dbReference type="ARBA" id="ARBA00004123"/>
    </source>
</evidence>